<keyword evidence="3 7" id="KW-0808">Transferase</keyword>
<protein>
    <recommendedName>
        <fullName evidence="5">[Ribosomal protein bS18]-alanine N-acetyltransferase</fullName>
        <ecNumber evidence="5">2.3.1.266</ecNumber>
    </recommendedName>
</protein>
<evidence type="ECO:0000256" key="5">
    <source>
        <dbReference type="RuleBase" id="RU363094"/>
    </source>
</evidence>
<keyword evidence="2 5" id="KW-0963">Cytoplasm</keyword>
<evidence type="ECO:0000256" key="4">
    <source>
        <dbReference type="ARBA" id="ARBA00023315"/>
    </source>
</evidence>
<dbReference type="NCBIfam" id="TIGR01575">
    <property type="entry name" value="rimI"/>
    <property type="match status" value="1"/>
</dbReference>
<dbReference type="PANTHER" id="PTHR43420">
    <property type="entry name" value="ACETYLTRANSFERASE"/>
    <property type="match status" value="1"/>
</dbReference>
<keyword evidence="8" id="KW-1185">Reference proteome</keyword>
<comment type="subcellular location">
    <subcellularLocation>
        <location evidence="5">Cytoplasm</location>
    </subcellularLocation>
</comment>
<dbReference type="InterPro" id="IPR050680">
    <property type="entry name" value="YpeA/RimI_acetyltransf"/>
</dbReference>
<dbReference type="OrthoDB" id="9794566at2"/>
<dbReference type="InterPro" id="IPR006464">
    <property type="entry name" value="AcTrfase_RimI/Ard1"/>
</dbReference>
<keyword evidence="7" id="KW-0687">Ribonucleoprotein</keyword>
<reference evidence="7 8" key="1">
    <citation type="submission" date="2019-12" db="EMBL/GenBank/DDBJ databases">
        <title>Salinicoccus cyprini sp. nov., isolated from gastro-intestinal tract of mirror carp, Cyprinus carpio var. specularis, collected from Gobind Sagar Reservoir, Himachal Pradesh, India.</title>
        <authorList>
            <person name="Talwar C."/>
            <person name="Singh A.K."/>
            <person name="Lal R."/>
            <person name="Negi R.K."/>
        </authorList>
    </citation>
    <scope>NUCLEOTIDE SEQUENCE [LARGE SCALE GENOMIC DNA]</scope>
    <source>
        <strain evidence="7 8">J-82</strain>
    </source>
</reference>
<dbReference type="EMBL" id="WUUK01000005">
    <property type="protein sequence ID" value="MXQ52151.1"/>
    <property type="molecule type" value="Genomic_DNA"/>
</dbReference>
<dbReference type="AlphaFoldDB" id="A0A6N8U719"/>
<comment type="catalytic activity">
    <reaction evidence="5">
        <text>N-terminal L-alanyl-[ribosomal protein bS18] + acetyl-CoA = N-terminal N(alpha)-acetyl-L-alanyl-[ribosomal protein bS18] + CoA + H(+)</text>
        <dbReference type="Rhea" id="RHEA:43756"/>
        <dbReference type="Rhea" id="RHEA-COMP:10676"/>
        <dbReference type="Rhea" id="RHEA-COMP:10677"/>
        <dbReference type="ChEBI" id="CHEBI:15378"/>
        <dbReference type="ChEBI" id="CHEBI:57287"/>
        <dbReference type="ChEBI" id="CHEBI:57288"/>
        <dbReference type="ChEBI" id="CHEBI:64718"/>
        <dbReference type="ChEBI" id="CHEBI:83683"/>
        <dbReference type="EC" id="2.3.1.266"/>
    </reaction>
</comment>
<dbReference type="PROSITE" id="PS51186">
    <property type="entry name" value="GNAT"/>
    <property type="match status" value="1"/>
</dbReference>
<evidence type="ECO:0000256" key="2">
    <source>
        <dbReference type="ARBA" id="ARBA00022490"/>
    </source>
</evidence>
<organism evidence="7 8">
    <name type="scientific">Salinicoccus hispanicus</name>
    <dbReference type="NCBI Taxonomy" id="157225"/>
    <lineage>
        <taxon>Bacteria</taxon>
        <taxon>Bacillati</taxon>
        <taxon>Bacillota</taxon>
        <taxon>Bacilli</taxon>
        <taxon>Bacillales</taxon>
        <taxon>Staphylococcaceae</taxon>
        <taxon>Salinicoccus</taxon>
    </lineage>
</organism>
<dbReference type="CDD" id="cd04301">
    <property type="entry name" value="NAT_SF"/>
    <property type="match status" value="1"/>
</dbReference>
<proteinExistence type="inferred from homology"/>
<dbReference type="InterPro" id="IPR016181">
    <property type="entry name" value="Acyl_CoA_acyltransferase"/>
</dbReference>
<dbReference type="EC" id="2.3.1.266" evidence="5"/>
<dbReference type="SUPFAM" id="SSF55729">
    <property type="entry name" value="Acyl-CoA N-acyltransferases (Nat)"/>
    <property type="match status" value="1"/>
</dbReference>
<gene>
    <name evidence="7" type="primary">rimI</name>
    <name evidence="7" type="ORF">GQ671_12825</name>
</gene>
<dbReference type="GO" id="GO:0005737">
    <property type="term" value="C:cytoplasm"/>
    <property type="evidence" value="ECO:0007669"/>
    <property type="project" value="UniProtKB-SubCell"/>
</dbReference>
<dbReference type="PANTHER" id="PTHR43420:SF44">
    <property type="entry name" value="ACETYLTRANSFERASE YPEA"/>
    <property type="match status" value="1"/>
</dbReference>
<dbReference type="Pfam" id="PF00583">
    <property type="entry name" value="Acetyltransf_1"/>
    <property type="match status" value="1"/>
</dbReference>
<accession>A0A6N8U719</accession>
<evidence type="ECO:0000256" key="1">
    <source>
        <dbReference type="ARBA" id="ARBA00005395"/>
    </source>
</evidence>
<dbReference type="Proteomes" id="UP000436284">
    <property type="component" value="Unassembled WGS sequence"/>
</dbReference>
<comment type="caution">
    <text evidence="7">The sequence shown here is derived from an EMBL/GenBank/DDBJ whole genome shotgun (WGS) entry which is preliminary data.</text>
</comment>
<name>A0A6N8U719_9STAP</name>
<sequence>MTIDDLEAVYEIECASFPQTSWNIESFLRELTANQFSYYFVIEKEDSIVGYCGMWLVIDQSQITTIAVSSREQGQGYGRQLMQHAKSYAEKSADILSLEVSVDNEKAMKLYEKEGFLYGGIRKDYYGPGKDAHVMWVKLNE</sequence>
<keyword evidence="7" id="KW-0689">Ribosomal protein</keyword>
<evidence type="ECO:0000313" key="7">
    <source>
        <dbReference type="EMBL" id="MXQ52151.1"/>
    </source>
</evidence>
<feature type="domain" description="N-acetyltransferase" evidence="6">
    <location>
        <begin position="1"/>
        <end position="140"/>
    </location>
</feature>
<dbReference type="GO" id="GO:0005840">
    <property type="term" value="C:ribosome"/>
    <property type="evidence" value="ECO:0007669"/>
    <property type="project" value="UniProtKB-KW"/>
</dbReference>
<comment type="function">
    <text evidence="5">Acetylates the N-terminal alanine of ribosomal protein bS18.</text>
</comment>
<dbReference type="Gene3D" id="3.40.630.30">
    <property type="match status" value="1"/>
</dbReference>
<dbReference type="GO" id="GO:0008999">
    <property type="term" value="F:protein-N-terminal-alanine acetyltransferase activity"/>
    <property type="evidence" value="ECO:0007669"/>
    <property type="project" value="UniProtKB-EC"/>
</dbReference>
<dbReference type="InterPro" id="IPR000182">
    <property type="entry name" value="GNAT_dom"/>
</dbReference>
<comment type="similarity">
    <text evidence="1 5">Belongs to the acetyltransferase family. RimI subfamily.</text>
</comment>
<evidence type="ECO:0000313" key="8">
    <source>
        <dbReference type="Proteomes" id="UP000436284"/>
    </source>
</evidence>
<evidence type="ECO:0000256" key="3">
    <source>
        <dbReference type="ARBA" id="ARBA00022679"/>
    </source>
</evidence>
<keyword evidence="4" id="KW-0012">Acyltransferase</keyword>
<evidence type="ECO:0000259" key="6">
    <source>
        <dbReference type="PROSITE" id="PS51186"/>
    </source>
</evidence>